<dbReference type="InterPro" id="IPR036735">
    <property type="entry name" value="NGN_dom_sf"/>
</dbReference>
<feature type="domain" description="KOW" evidence="10">
    <location>
        <begin position="633"/>
        <end position="658"/>
    </location>
</feature>
<reference evidence="12 13" key="1">
    <citation type="submission" date="2018-12" db="EMBL/GenBank/DDBJ databases">
        <authorList>
            <person name="Tiukova I."/>
            <person name="Dainat J."/>
        </authorList>
    </citation>
    <scope>NUCLEOTIDE SEQUENCE [LARGE SCALE GENOMIC DNA]</scope>
</reference>
<evidence type="ECO:0000256" key="8">
    <source>
        <dbReference type="SAM" id="MobiDB-lite"/>
    </source>
</evidence>
<evidence type="ECO:0000259" key="9">
    <source>
        <dbReference type="SMART" id="SM00738"/>
    </source>
</evidence>
<feature type="compositionally biased region" description="Basic and acidic residues" evidence="8">
    <location>
        <begin position="21"/>
        <end position="63"/>
    </location>
</feature>
<evidence type="ECO:0000259" key="10">
    <source>
        <dbReference type="SMART" id="SM00739"/>
    </source>
</evidence>
<dbReference type="CDD" id="cd06082">
    <property type="entry name" value="KOW_Spt5_2"/>
    <property type="match status" value="1"/>
</dbReference>
<comment type="similarity">
    <text evidence="2 7">Belongs to the SPT5 family.</text>
</comment>
<dbReference type="Pfam" id="PF12815">
    <property type="entry name" value="CTD"/>
    <property type="match status" value="1"/>
</dbReference>
<feature type="domain" description="KOW" evidence="10">
    <location>
        <begin position="727"/>
        <end position="754"/>
    </location>
</feature>
<feature type="region of interest" description="Disordered" evidence="8">
    <location>
        <begin position="854"/>
        <end position="1011"/>
    </location>
</feature>
<dbReference type="InterPro" id="IPR005824">
    <property type="entry name" value="KOW"/>
</dbReference>
<evidence type="ECO:0000256" key="1">
    <source>
        <dbReference type="ARBA" id="ARBA00004123"/>
    </source>
</evidence>
<dbReference type="OrthoDB" id="28901at2759"/>
<evidence type="ECO:0000256" key="7">
    <source>
        <dbReference type="PIRNR" id="PIRNR036945"/>
    </source>
</evidence>
<dbReference type="InterPro" id="IPR041976">
    <property type="entry name" value="KOW_Spt5_3"/>
</dbReference>
<dbReference type="Pfam" id="PF11942">
    <property type="entry name" value="Spt5_N"/>
    <property type="match status" value="1"/>
</dbReference>
<evidence type="ECO:0000256" key="4">
    <source>
        <dbReference type="ARBA" id="ARBA00023163"/>
    </source>
</evidence>
<dbReference type="InParanoid" id="A0A448YJ62"/>
<dbReference type="SMART" id="SM00738">
    <property type="entry name" value="NGN"/>
    <property type="match status" value="1"/>
</dbReference>
<proteinExistence type="inferred from homology"/>
<dbReference type="AlphaFoldDB" id="A0A448YJ62"/>
<dbReference type="FunCoup" id="A0A448YJ62">
    <property type="interactions" value="1371"/>
</dbReference>
<dbReference type="InterPro" id="IPR039659">
    <property type="entry name" value="SPT5"/>
</dbReference>
<dbReference type="InterPro" id="IPR041978">
    <property type="entry name" value="KOW_Spt5_5"/>
</dbReference>
<feature type="compositionally biased region" description="Basic and acidic residues" evidence="8">
    <location>
        <begin position="159"/>
        <end position="169"/>
    </location>
</feature>
<dbReference type="InterPro" id="IPR041973">
    <property type="entry name" value="KOW_Spt5_1"/>
</dbReference>
<dbReference type="InterPro" id="IPR017071">
    <property type="entry name" value="TF_Spt5_eukaryote"/>
</dbReference>
<dbReference type="CDD" id="cd06085">
    <property type="entry name" value="KOW_Spt5_5"/>
    <property type="match status" value="1"/>
</dbReference>
<dbReference type="InterPro" id="IPR022581">
    <property type="entry name" value="Spt5_N"/>
</dbReference>
<dbReference type="InterPro" id="IPR005100">
    <property type="entry name" value="NGN-domain"/>
</dbReference>
<comment type="subcellular location">
    <subcellularLocation>
        <location evidence="1 7">Nucleus</location>
    </subcellularLocation>
</comment>
<feature type="compositionally biased region" description="Gly residues" evidence="8">
    <location>
        <begin position="950"/>
        <end position="964"/>
    </location>
</feature>
<feature type="domain" description="Spt5 C-terminal" evidence="11">
    <location>
        <begin position="866"/>
        <end position="999"/>
    </location>
</feature>
<name>A0A448YJ62_BRENA</name>
<evidence type="ECO:0000313" key="12">
    <source>
        <dbReference type="EMBL" id="VEU20926.1"/>
    </source>
</evidence>
<evidence type="ECO:0000256" key="5">
    <source>
        <dbReference type="ARBA" id="ARBA00023242"/>
    </source>
</evidence>
<feature type="compositionally biased region" description="Gly residues" evidence="8">
    <location>
        <begin position="799"/>
        <end position="837"/>
    </location>
</feature>
<dbReference type="GO" id="GO:0006368">
    <property type="term" value="P:transcription elongation by RNA polymerase II"/>
    <property type="evidence" value="ECO:0007669"/>
    <property type="project" value="TreeGrafter"/>
</dbReference>
<dbReference type="STRING" id="13370.A0A448YJ62"/>
<dbReference type="InterPro" id="IPR014722">
    <property type="entry name" value="Rib_uL2_dom2"/>
</dbReference>
<keyword evidence="4 7" id="KW-0804">Transcription</keyword>
<dbReference type="Gene3D" id="3.30.70.940">
    <property type="entry name" value="NusG, N-terminal domain"/>
    <property type="match status" value="1"/>
</dbReference>
<sequence length="1011" mass="108610">MSDQASTEKVKQEGQGSSLEGENKEIKGDSKEESEPLHSEDKANENESGDHGSSEIVKKKDAEGGDDVGEEEEGEEEEGEEGEDDDEDDDDDEDEDEEEGVRSRKKSRGNRFLDVEAEVDEDDEEEEDDEEAELLKREFLADDQAGLEEDDEAGAPSHVKLDRSREKLDEQDAQALADQFRQRYGRSASSRYMGSGAKVSQRLLLPSVDDPSIWGVHVRNGREKDVVRQLYARMFNMKGVEGVFSAFQRDDYVGYVYVEARRMDSVDRILAGIPGIYTSAGKVLVPIEEYPDLLRPGHSEDLQLKPGSYVRIKSGRYKGDLGIVDNLAESDLEVRVKLVPRLDYGRGISVGRGRQSSTASRPPQRPFSQLEASQYDPEHLTTARSDRDYYVYRNEEYIGGFLYKDISISHLVTKEVKPSLRELTLFNGSGDNDGIDMQHVARTLRHSREAAVAFQPNDRVIVISGEQTGMHGHVVSAAQDKIVRVILEDAKGTTEEVDVPSQALRKVFLPGDYVTVVHGVHSGEGGMIVRVGDQQVTLVSDQTGQDVTVFPNYLQRAAESSSSAAAAESGGFELHQLVRLNSEEVGIVLKTEKEALSVLRTDGRVIRIEPEQVQSAVTLDRMTEKTTDRVGSELKVGDVVKEVRGEKRQGAVLHIYRTSVFIKSKTLVENTGIFVADSDSVQTVSTKGSLVSDAFKVPDLSKMNPNRMQAPQSSGMMEAASRMGGRDPTLHQYVSVRKGPYKGKKGIVKDANGDMARVEMHNPAKITPIKKTDLLFEVRPGTYVGYEQFAESRGRGRGGRGGYGGRGSGGSGGFGGRGGFGGPGGPVGEPRGPGGYGSTSPAVSAGYATPAGATSPLWSSGGNGSGSRTPAWSSSHASGSGRTPSWSSGERGGRTPAWGSGGRTPAWGSGAKTPSWTGGKTPAWGESAAAASSGPSGSRSSWGGKTSYGNGTGGSTSYGGGTAYGGKSAWQPDAESGSSSKVSDWGATPAAGDWDAPTPAPKKEDDYAPEE</sequence>
<dbReference type="CDD" id="cd06081">
    <property type="entry name" value="KOW_Spt5_1"/>
    <property type="match status" value="1"/>
</dbReference>
<gene>
    <name evidence="12" type="ORF">BRENAR_LOCUS1661</name>
</gene>
<dbReference type="InterPro" id="IPR006645">
    <property type="entry name" value="NGN-like_dom"/>
</dbReference>
<dbReference type="Pfam" id="PF23037">
    <property type="entry name" value="KOWx_SPT5"/>
    <property type="match status" value="1"/>
</dbReference>
<evidence type="ECO:0000259" key="11">
    <source>
        <dbReference type="SMART" id="SM01104"/>
    </source>
</evidence>
<dbReference type="InterPro" id="IPR024945">
    <property type="entry name" value="Spt5_C_dom"/>
</dbReference>
<feature type="compositionally biased region" description="Acidic residues" evidence="8">
    <location>
        <begin position="115"/>
        <end position="132"/>
    </location>
</feature>
<dbReference type="GO" id="GO:0003729">
    <property type="term" value="F:mRNA binding"/>
    <property type="evidence" value="ECO:0007669"/>
    <property type="project" value="TreeGrafter"/>
</dbReference>
<protein>
    <recommendedName>
        <fullName evidence="3 7">Transcription elongation factor SPT5</fullName>
    </recommendedName>
</protein>
<feature type="compositionally biased region" description="Basic and acidic residues" evidence="8">
    <location>
        <begin position="1"/>
        <end position="12"/>
    </location>
</feature>
<dbReference type="InterPro" id="IPR041977">
    <property type="entry name" value="KOW_Spt5_4"/>
</dbReference>
<feature type="domain" description="NusG-like N-terminal" evidence="9">
    <location>
        <begin position="210"/>
        <end position="297"/>
    </location>
</feature>
<evidence type="ECO:0000256" key="2">
    <source>
        <dbReference type="ARBA" id="ARBA00006956"/>
    </source>
</evidence>
<dbReference type="Pfam" id="PF03439">
    <property type="entry name" value="Spt5-NGN"/>
    <property type="match status" value="1"/>
</dbReference>
<comment type="function">
    <text evidence="6 7">The SPT4-SPT5 complex mediates both activation and inhibition of transcription elongation, and plays a role in pre-mRNA processing. This complex seems to be important for the stability of the RNA polymerase II elongation machinery on the chromatin template but not for the inherent ability of this machinery to translocate down the gene.</text>
</comment>
<dbReference type="GO" id="GO:0032784">
    <property type="term" value="P:regulation of DNA-templated transcription elongation"/>
    <property type="evidence" value="ECO:0007669"/>
    <property type="project" value="InterPro"/>
</dbReference>
<dbReference type="EMBL" id="CAACVR010000008">
    <property type="protein sequence ID" value="VEU20926.1"/>
    <property type="molecule type" value="Genomic_DNA"/>
</dbReference>
<dbReference type="PANTHER" id="PTHR11125:SF7">
    <property type="entry name" value="TRANSCRIPTION ELONGATION FACTOR SPT5"/>
    <property type="match status" value="1"/>
</dbReference>
<keyword evidence="13" id="KW-1185">Reference proteome</keyword>
<dbReference type="SMART" id="SM00739">
    <property type="entry name" value="KOW"/>
    <property type="match status" value="5"/>
</dbReference>
<dbReference type="GO" id="GO:0006357">
    <property type="term" value="P:regulation of transcription by RNA polymerase II"/>
    <property type="evidence" value="ECO:0007669"/>
    <property type="project" value="InterPro"/>
</dbReference>
<dbReference type="Pfam" id="PF23291">
    <property type="entry name" value="KOW4_SPT5"/>
    <property type="match status" value="1"/>
</dbReference>
<feature type="region of interest" description="Disordered" evidence="8">
    <location>
        <begin position="147"/>
        <end position="169"/>
    </location>
</feature>
<feature type="compositionally biased region" description="Acidic residues" evidence="8">
    <location>
        <begin position="64"/>
        <end position="99"/>
    </location>
</feature>
<dbReference type="Gene3D" id="2.30.30.30">
    <property type="match status" value="4"/>
</dbReference>
<feature type="domain" description="KOW" evidence="10">
    <location>
        <begin position="453"/>
        <end position="480"/>
    </location>
</feature>
<feature type="region of interest" description="Disordered" evidence="8">
    <location>
        <begin position="792"/>
        <end position="841"/>
    </location>
</feature>
<dbReference type="Proteomes" id="UP000290900">
    <property type="component" value="Unassembled WGS sequence"/>
</dbReference>
<dbReference type="CDD" id="cd06083">
    <property type="entry name" value="KOW_Spt5_3"/>
    <property type="match status" value="1"/>
</dbReference>
<feature type="domain" description="KOW" evidence="10">
    <location>
        <begin position="507"/>
        <end position="534"/>
    </location>
</feature>
<feature type="compositionally biased region" description="Low complexity" evidence="8">
    <location>
        <begin position="922"/>
        <end position="949"/>
    </location>
</feature>
<keyword evidence="5 7" id="KW-0539">Nucleus</keyword>
<feature type="compositionally biased region" description="Polar residues" evidence="8">
    <location>
        <begin position="856"/>
        <end position="888"/>
    </location>
</feature>
<dbReference type="PIRSF" id="PIRSF036945">
    <property type="entry name" value="Spt5"/>
    <property type="match status" value="1"/>
</dbReference>
<accession>A0A448YJ62</accession>
<evidence type="ECO:0000256" key="3">
    <source>
        <dbReference type="ARBA" id="ARBA00020181"/>
    </source>
</evidence>
<feature type="compositionally biased region" description="Polar residues" evidence="8">
    <location>
        <begin position="354"/>
        <end position="372"/>
    </location>
</feature>
<evidence type="ECO:0000256" key="6">
    <source>
        <dbReference type="ARBA" id="ARBA00024691"/>
    </source>
</evidence>
<dbReference type="CDD" id="cd09888">
    <property type="entry name" value="NGN_Euk"/>
    <property type="match status" value="1"/>
</dbReference>
<dbReference type="InterPro" id="IPR041975">
    <property type="entry name" value="KOW_Spt5_2"/>
</dbReference>
<dbReference type="CDD" id="cd06084">
    <property type="entry name" value="KOW_Spt5_4"/>
    <property type="match status" value="1"/>
</dbReference>
<dbReference type="PANTHER" id="PTHR11125">
    <property type="entry name" value="SUPPRESSOR OF TY 5"/>
    <property type="match status" value="1"/>
</dbReference>
<dbReference type="GO" id="GO:0032044">
    <property type="term" value="C:DSIF complex"/>
    <property type="evidence" value="ECO:0007669"/>
    <property type="project" value="TreeGrafter"/>
</dbReference>
<organism evidence="12 13">
    <name type="scientific">Brettanomyces naardenensis</name>
    <name type="common">Yeast</name>
    <dbReference type="NCBI Taxonomy" id="13370"/>
    <lineage>
        <taxon>Eukaryota</taxon>
        <taxon>Fungi</taxon>
        <taxon>Dikarya</taxon>
        <taxon>Ascomycota</taxon>
        <taxon>Saccharomycotina</taxon>
        <taxon>Pichiomycetes</taxon>
        <taxon>Pichiales</taxon>
        <taxon>Pichiaceae</taxon>
        <taxon>Brettanomyces</taxon>
    </lineage>
</organism>
<feature type="domain" description="KOW" evidence="10">
    <location>
        <begin position="303"/>
        <end position="330"/>
    </location>
</feature>
<dbReference type="InterPro" id="IPR008991">
    <property type="entry name" value="Translation_prot_SH3-like_sf"/>
</dbReference>
<feature type="region of interest" description="Disordered" evidence="8">
    <location>
        <begin position="349"/>
        <end position="379"/>
    </location>
</feature>
<evidence type="ECO:0000313" key="13">
    <source>
        <dbReference type="Proteomes" id="UP000290900"/>
    </source>
</evidence>
<dbReference type="InterPro" id="IPR057936">
    <property type="entry name" value="KOWx_Spt5"/>
</dbReference>
<dbReference type="InterPro" id="IPR039385">
    <property type="entry name" value="NGN_Euk"/>
</dbReference>
<dbReference type="Pfam" id="PF23290">
    <property type="entry name" value="KOW5_SPT5"/>
    <property type="match status" value="1"/>
</dbReference>
<dbReference type="Pfam" id="PF23284">
    <property type="entry name" value="KOW2_Spt5"/>
    <property type="match status" value="1"/>
</dbReference>
<feature type="compositionally biased region" description="Basic and acidic residues" evidence="8">
    <location>
        <begin position="1001"/>
        <end position="1011"/>
    </location>
</feature>
<feature type="region of interest" description="Disordered" evidence="8">
    <location>
        <begin position="1"/>
        <end position="133"/>
    </location>
</feature>
<dbReference type="Pfam" id="PF23042">
    <property type="entry name" value="KOW1_SPT5"/>
    <property type="match status" value="1"/>
</dbReference>
<dbReference type="SMART" id="SM01104">
    <property type="entry name" value="CTD"/>
    <property type="match status" value="1"/>
</dbReference>
<dbReference type="SUPFAM" id="SSF50104">
    <property type="entry name" value="Translation proteins SH3-like domain"/>
    <property type="match status" value="1"/>
</dbReference>